<name>A0ABP5DWK0_9MICO</name>
<evidence type="ECO:0000313" key="4">
    <source>
        <dbReference type="Proteomes" id="UP001500326"/>
    </source>
</evidence>
<evidence type="ECO:0000313" key="3">
    <source>
        <dbReference type="EMBL" id="GAA1985662.1"/>
    </source>
</evidence>
<protein>
    <submittedName>
        <fullName evidence="3">Carboxymuconolactone decarboxylase family protein</fullName>
    </submittedName>
</protein>
<dbReference type="Gene3D" id="1.20.1290.10">
    <property type="entry name" value="AhpD-like"/>
    <property type="match status" value="1"/>
</dbReference>
<feature type="domain" description="Carboxymuconolactone decarboxylase-like" evidence="2">
    <location>
        <begin position="45"/>
        <end position="125"/>
    </location>
</feature>
<keyword evidence="4" id="KW-1185">Reference proteome</keyword>
<evidence type="ECO:0000259" key="2">
    <source>
        <dbReference type="Pfam" id="PF02627"/>
    </source>
</evidence>
<gene>
    <name evidence="3" type="ORF">GCM10009777_19570</name>
</gene>
<accession>A0ABP5DWK0</accession>
<dbReference type="SUPFAM" id="SSF69118">
    <property type="entry name" value="AhpD-like"/>
    <property type="match status" value="1"/>
</dbReference>
<dbReference type="EMBL" id="BAAAOH010000001">
    <property type="protein sequence ID" value="GAA1985662.1"/>
    <property type="molecule type" value="Genomic_DNA"/>
</dbReference>
<dbReference type="InterPro" id="IPR029032">
    <property type="entry name" value="AhpD-like"/>
</dbReference>
<dbReference type="InterPro" id="IPR003779">
    <property type="entry name" value="CMD-like"/>
</dbReference>
<comment type="caution">
    <text evidence="3">The sequence shown here is derived from an EMBL/GenBank/DDBJ whole genome shotgun (WGS) entry which is preliminary data.</text>
</comment>
<proteinExistence type="predicted"/>
<sequence length="194" mass="21084">MGSLTRTFSRTRGRAPHTARRYAGGMSEQPRVHLSRSAPDVYQGLAAFSKTVGGVAAGSGIDDRLKELVQVHVSQLNGCAYCVRVHGDRATKAGVTVDVIAQLPVWRESGVFSDRERAGLELAEAFTFIHEEGIPDDVYDRVGGILTEQEYVALSWILVSINAFNRIAVAGRYHVPPRDDLGREDSDAASGTAW</sequence>
<dbReference type="PANTHER" id="PTHR34846">
    <property type="entry name" value="4-CARBOXYMUCONOLACTONE DECARBOXYLASE FAMILY PROTEIN (AFU_ORTHOLOGUE AFUA_6G11590)"/>
    <property type="match status" value="1"/>
</dbReference>
<dbReference type="PANTHER" id="PTHR34846:SF10">
    <property type="entry name" value="CYTOPLASMIC PROTEIN"/>
    <property type="match status" value="1"/>
</dbReference>
<reference evidence="4" key="1">
    <citation type="journal article" date="2019" name="Int. J. Syst. Evol. Microbiol.">
        <title>The Global Catalogue of Microorganisms (GCM) 10K type strain sequencing project: providing services to taxonomists for standard genome sequencing and annotation.</title>
        <authorList>
            <consortium name="The Broad Institute Genomics Platform"/>
            <consortium name="The Broad Institute Genome Sequencing Center for Infectious Disease"/>
            <person name="Wu L."/>
            <person name="Ma J."/>
        </authorList>
    </citation>
    <scope>NUCLEOTIDE SEQUENCE [LARGE SCALE GENOMIC DNA]</scope>
    <source>
        <strain evidence="4">JCM 14902</strain>
    </source>
</reference>
<dbReference type="Pfam" id="PF02627">
    <property type="entry name" value="CMD"/>
    <property type="match status" value="1"/>
</dbReference>
<feature type="compositionally biased region" description="Basic residues" evidence="1">
    <location>
        <begin position="9"/>
        <end position="20"/>
    </location>
</feature>
<dbReference type="Proteomes" id="UP001500326">
    <property type="component" value="Unassembled WGS sequence"/>
</dbReference>
<organism evidence="3 4">
    <name type="scientific">Microbacterium pumilum</name>
    <dbReference type="NCBI Taxonomy" id="344165"/>
    <lineage>
        <taxon>Bacteria</taxon>
        <taxon>Bacillati</taxon>
        <taxon>Actinomycetota</taxon>
        <taxon>Actinomycetes</taxon>
        <taxon>Micrococcales</taxon>
        <taxon>Microbacteriaceae</taxon>
        <taxon>Microbacterium</taxon>
    </lineage>
</organism>
<evidence type="ECO:0000256" key="1">
    <source>
        <dbReference type="SAM" id="MobiDB-lite"/>
    </source>
</evidence>
<feature type="region of interest" description="Disordered" evidence="1">
    <location>
        <begin position="1"/>
        <end position="30"/>
    </location>
</feature>
<dbReference type="InterPro" id="IPR004675">
    <property type="entry name" value="AhpD_core"/>
</dbReference>
<dbReference type="NCBIfam" id="TIGR00778">
    <property type="entry name" value="ahpD_dom"/>
    <property type="match status" value="1"/>
</dbReference>